<feature type="domain" description="HTH araC/xylS-type" evidence="4">
    <location>
        <begin position="178"/>
        <end position="276"/>
    </location>
</feature>
<dbReference type="PROSITE" id="PS01124">
    <property type="entry name" value="HTH_ARAC_FAMILY_2"/>
    <property type="match status" value="1"/>
</dbReference>
<dbReference type="InterPro" id="IPR002491">
    <property type="entry name" value="ABC_transptr_periplasmic_BD"/>
</dbReference>
<dbReference type="SMART" id="SM00342">
    <property type="entry name" value="HTH_ARAC"/>
    <property type="match status" value="1"/>
</dbReference>
<dbReference type="PROSITE" id="PS00041">
    <property type="entry name" value="HTH_ARAC_FAMILY_1"/>
    <property type="match status" value="1"/>
</dbReference>
<name>A0A4Y3PGX6_BREPA</name>
<dbReference type="InterPro" id="IPR018062">
    <property type="entry name" value="HTH_AraC-typ_CS"/>
</dbReference>
<evidence type="ECO:0000313" key="7">
    <source>
        <dbReference type="Proteomes" id="UP000316882"/>
    </source>
</evidence>
<comment type="caution">
    <text evidence="6">The sequence shown here is derived from an EMBL/GenBank/DDBJ whole genome shotgun (WGS) entry which is preliminary data.</text>
</comment>
<dbReference type="InterPro" id="IPR037923">
    <property type="entry name" value="HTH-like"/>
</dbReference>
<evidence type="ECO:0000256" key="3">
    <source>
        <dbReference type="ARBA" id="ARBA00023163"/>
    </source>
</evidence>
<dbReference type="EMBL" id="BJMH01000003">
    <property type="protein sequence ID" value="GEB31186.1"/>
    <property type="molecule type" value="Genomic_DNA"/>
</dbReference>
<dbReference type="PANTHER" id="PTHR43280">
    <property type="entry name" value="ARAC-FAMILY TRANSCRIPTIONAL REGULATOR"/>
    <property type="match status" value="1"/>
</dbReference>
<dbReference type="SUPFAM" id="SSF51215">
    <property type="entry name" value="Regulatory protein AraC"/>
    <property type="match status" value="1"/>
</dbReference>
<evidence type="ECO:0000256" key="2">
    <source>
        <dbReference type="ARBA" id="ARBA00023125"/>
    </source>
</evidence>
<dbReference type="InterPro" id="IPR009057">
    <property type="entry name" value="Homeodomain-like_sf"/>
</dbReference>
<dbReference type="AlphaFoldDB" id="A0A4Y3PGX6"/>
<dbReference type="Gene3D" id="3.40.50.1980">
    <property type="entry name" value="Nitrogenase molybdenum iron protein domain"/>
    <property type="match status" value="2"/>
</dbReference>
<feature type="domain" description="Fe/B12 periplasmic-binding" evidence="5">
    <location>
        <begin position="280"/>
        <end position="539"/>
    </location>
</feature>
<dbReference type="InterPro" id="IPR018060">
    <property type="entry name" value="HTH_AraC"/>
</dbReference>
<keyword evidence="7" id="KW-1185">Reference proteome</keyword>
<dbReference type="SUPFAM" id="SSF53807">
    <property type="entry name" value="Helical backbone' metal receptor"/>
    <property type="match status" value="1"/>
</dbReference>
<dbReference type="Pfam" id="PF01497">
    <property type="entry name" value="Peripla_BP_2"/>
    <property type="match status" value="1"/>
</dbReference>
<sequence>MGDNHAETTTFFLLKSIRQIALPPNQAWSLPGCPEHALLMITEGSGYWQGDDTASAPPLSSGSVRFFAPEAADSIVAGRGASLSFFALFFDALQQDMRQHNSYAPDGLWHPPADSYHVQSLHVCLELARALLADHEHKHEVANPLDMLQNQIRFQQLLLTIWEAPAAQAVVESSHPIDQTLSYIHEHYAQSLSLADLANKAGLTPRYYTELFKKNVGKSPIEYLTGYRMDQAKKLLWDSKKRLREVAQLVGYEDEFYFSRRFKQQVGVSPTVFVKMSQRQIAPVTFQYTEYLMALGIKPVGAQEDQVSHMREQLRLQEASDIISLSKACPDLIKPLQPSFILTDYPKDCAAFSSIAPTCALSWTDDDVFGHLQQIADLFGQKDKALLWFKQHEQKVQKTKRYVDARIGKEETVSILNVRPAHTFAYGVRNLGHVLYKSLKLTPPPIIQDNIKRDPNFWAVPVQEHQLNAYAADWLFVHIFDDDLSRAHFQALTQRKEWQSIPAVQKGQVVLLGPVWFAYDPLSLDAQLDEAIQLLEQQKTS</sequence>
<proteinExistence type="predicted"/>
<organism evidence="6 7">
    <name type="scientific">Brevibacillus parabrevis</name>
    <dbReference type="NCBI Taxonomy" id="54914"/>
    <lineage>
        <taxon>Bacteria</taxon>
        <taxon>Bacillati</taxon>
        <taxon>Bacillota</taxon>
        <taxon>Bacilli</taxon>
        <taxon>Bacillales</taxon>
        <taxon>Paenibacillaceae</taxon>
        <taxon>Brevibacillus</taxon>
    </lineage>
</organism>
<dbReference type="Proteomes" id="UP000316882">
    <property type="component" value="Unassembled WGS sequence"/>
</dbReference>
<reference evidence="6 7" key="1">
    <citation type="submission" date="2019-06" db="EMBL/GenBank/DDBJ databases">
        <title>Whole genome shotgun sequence of Brevibacillus parabrevis NBRC 12334.</title>
        <authorList>
            <person name="Hosoyama A."/>
            <person name="Uohara A."/>
            <person name="Ohji S."/>
            <person name="Ichikawa N."/>
        </authorList>
    </citation>
    <scope>NUCLEOTIDE SEQUENCE [LARGE SCALE GENOMIC DNA]</scope>
    <source>
        <strain evidence="6 7">NBRC 12334</strain>
    </source>
</reference>
<evidence type="ECO:0000256" key="1">
    <source>
        <dbReference type="ARBA" id="ARBA00023015"/>
    </source>
</evidence>
<evidence type="ECO:0000259" key="4">
    <source>
        <dbReference type="PROSITE" id="PS01124"/>
    </source>
</evidence>
<protein>
    <submittedName>
        <fullName evidence="6">HTH-type transcriptional activator Btr</fullName>
    </submittedName>
</protein>
<gene>
    <name evidence="6" type="primary">btr_1</name>
    <name evidence="6" type="ORF">BPA01_07660</name>
</gene>
<dbReference type="PANTHER" id="PTHR43280:SF28">
    <property type="entry name" value="HTH-TYPE TRANSCRIPTIONAL ACTIVATOR RHAS"/>
    <property type="match status" value="1"/>
</dbReference>
<evidence type="ECO:0000259" key="5">
    <source>
        <dbReference type="PROSITE" id="PS50983"/>
    </source>
</evidence>
<dbReference type="Pfam" id="PF12833">
    <property type="entry name" value="HTH_18"/>
    <property type="match status" value="1"/>
</dbReference>
<keyword evidence="2" id="KW-0238">DNA-binding</keyword>
<keyword evidence="3" id="KW-0804">Transcription</keyword>
<dbReference type="Gene3D" id="1.10.10.60">
    <property type="entry name" value="Homeodomain-like"/>
    <property type="match status" value="2"/>
</dbReference>
<dbReference type="GO" id="GO:0003700">
    <property type="term" value="F:DNA-binding transcription factor activity"/>
    <property type="evidence" value="ECO:0007669"/>
    <property type="project" value="InterPro"/>
</dbReference>
<dbReference type="SUPFAM" id="SSF46689">
    <property type="entry name" value="Homeodomain-like"/>
    <property type="match status" value="2"/>
</dbReference>
<dbReference type="RefSeq" id="WP_122962497.1">
    <property type="nucleotide sequence ID" value="NZ_BJMH01000003.1"/>
</dbReference>
<dbReference type="PROSITE" id="PS50983">
    <property type="entry name" value="FE_B12_PBP"/>
    <property type="match status" value="1"/>
</dbReference>
<accession>A0A4Y3PGX6</accession>
<evidence type="ECO:0000313" key="6">
    <source>
        <dbReference type="EMBL" id="GEB31186.1"/>
    </source>
</evidence>
<keyword evidence="1" id="KW-0805">Transcription regulation</keyword>
<dbReference type="GO" id="GO:0043565">
    <property type="term" value="F:sequence-specific DNA binding"/>
    <property type="evidence" value="ECO:0007669"/>
    <property type="project" value="InterPro"/>
</dbReference>